<gene>
    <name evidence="1" type="ORF">JOL79_33225</name>
</gene>
<evidence type="ECO:0000313" key="2">
    <source>
        <dbReference type="Proteomes" id="UP000674234"/>
    </source>
</evidence>
<sequence>MADRATRQHEDNLSLFRAVHDVAIRHRGEPFPQVMAALAARLPGAPRLTGDEVRRIAEEISLGRDPSGL</sequence>
<comment type="caution">
    <text evidence="1">The sequence shown here is derived from an EMBL/GenBank/DDBJ whole genome shotgun (WGS) entry which is preliminary data.</text>
</comment>
<dbReference type="AlphaFoldDB" id="A0A940WWE0"/>
<keyword evidence="2" id="KW-1185">Reference proteome</keyword>
<reference evidence="1" key="1">
    <citation type="submission" date="2021-02" db="EMBL/GenBank/DDBJ databases">
        <title>Draft genome sequence of Microbispora sp. RL4-1S isolated from rice leaves in Thailand.</title>
        <authorList>
            <person name="Muangham S."/>
            <person name="Duangmal K."/>
        </authorList>
    </citation>
    <scope>NUCLEOTIDE SEQUENCE</scope>
    <source>
        <strain evidence="1">RL4-1S</strain>
    </source>
</reference>
<name>A0A940WWE0_9ACTN</name>
<proteinExistence type="predicted"/>
<dbReference type="EMBL" id="JAFCNB010000040">
    <property type="protein sequence ID" value="MBP2708645.1"/>
    <property type="molecule type" value="Genomic_DNA"/>
</dbReference>
<accession>A0A940WWE0</accession>
<protein>
    <submittedName>
        <fullName evidence="1">Uncharacterized protein</fullName>
    </submittedName>
</protein>
<evidence type="ECO:0000313" key="1">
    <source>
        <dbReference type="EMBL" id="MBP2708645.1"/>
    </source>
</evidence>
<dbReference type="Proteomes" id="UP000674234">
    <property type="component" value="Unassembled WGS sequence"/>
</dbReference>
<organism evidence="1 2">
    <name type="scientific">Microbispora oryzae</name>
    <dbReference type="NCBI Taxonomy" id="2806554"/>
    <lineage>
        <taxon>Bacteria</taxon>
        <taxon>Bacillati</taxon>
        <taxon>Actinomycetota</taxon>
        <taxon>Actinomycetes</taxon>
        <taxon>Streptosporangiales</taxon>
        <taxon>Streptosporangiaceae</taxon>
        <taxon>Microbispora</taxon>
    </lineage>
</organism>